<evidence type="ECO:0000313" key="4">
    <source>
        <dbReference type="EMBL" id="KAF7280783.1"/>
    </source>
</evidence>
<dbReference type="InterPro" id="IPR036249">
    <property type="entry name" value="Thioredoxin-like_sf"/>
</dbReference>
<protein>
    <recommendedName>
        <fullName evidence="3">Thioredoxin domain-containing protein</fullName>
    </recommendedName>
</protein>
<evidence type="ECO:0000313" key="5">
    <source>
        <dbReference type="Proteomes" id="UP000625711"/>
    </source>
</evidence>
<proteinExistence type="inferred from homology"/>
<dbReference type="InterPro" id="IPR013766">
    <property type="entry name" value="Thioredoxin_domain"/>
</dbReference>
<dbReference type="PROSITE" id="PS00194">
    <property type="entry name" value="THIOREDOXIN_1"/>
    <property type="match status" value="1"/>
</dbReference>
<feature type="transmembrane region" description="Helical" evidence="2">
    <location>
        <begin position="31"/>
        <end position="51"/>
    </location>
</feature>
<evidence type="ECO:0000256" key="1">
    <source>
        <dbReference type="ARBA" id="ARBA00008987"/>
    </source>
</evidence>
<dbReference type="SUPFAM" id="SSF52833">
    <property type="entry name" value="Thioredoxin-like"/>
    <property type="match status" value="1"/>
</dbReference>
<dbReference type="PANTHER" id="PTHR43601">
    <property type="entry name" value="THIOREDOXIN, MITOCHONDRIAL"/>
    <property type="match status" value="1"/>
</dbReference>
<keyword evidence="2" id="KW-0812">Transmembrane</keyword>
<dbReference type="PROSITE" id="PS51352">
    <property type="entry name" value="THIOREDOXIN_2"/>
    <property type="match status" value="1"/>
</dbReference>
<feature type="domain" description="Thioredoxin" evidence="3">
    <location>
        <begin position="139"/>
        <end position="257"/>
    </location>
</feature>
<dbReference type="GO" id="GO:0005739">
    <property type="term" value="C:mitochondrion"/>
    <property type="evidence" value="ECO:0007669"/>
    <property type="project" value="TreeGrafter"/>
</dbReference>
<accession>A0A834MEE9</accession>
<dbReference type="PANTHER" id="PTHR43601:SF5">
    <property type="entry name" value="EG:132E8.3 PROTEIN"/>
    <property type="match status" value="1"/>
</dbReference>
<organism evidence="4 5">
    <name type="scientific">Rhynchophorus ferrugineus</name>
    <name type="common">Red palm weevil</name>
    <name type="synonym">Curculio ferrugineus</name>
    <dbReference type="NCBI Taxonomy" id="354439"/>
    <lineage>
        <taxon>Eukaryota</taxon>
        <taxon>Metazoa</taxon>
        <taxon>Ecdysozoa</taxon>
        <taxon>Arthropoda</taxon>
        <taxon>Hexapoda</taxon>
        <taxon>Insecta</taxon>
        <taxon>Pterygota</taxon>
        <taxon>Neoptera</taxon>
        <taxon>Endopterygota</taxon>
        <taxon>Coleoptera</taxon>
        <taxon>Polyphaga</taxon>
        <taxon>Cucujiformia</taxon>
        <taxon>Curculionidae</taxon>
        <taxon>Dryophthorinae</taxon>
        <taxon>Rhynchophorus</taxon>
    </lineage>
</organism>
<dbReference type="EMBL" id="JAACXV010000275">
    <property type="protein sequence ID" value="KAF7280783.1"/>
    <property type="molecule type" value="Genomic_DNA"/>
</dbReference>
<keyword evidence="5" id="KW-1185">Reference proteome</keyword>
<reference evidence="4" key="1">
    <citation type="submission" date="2020-08" db="EMBL/GenBank/DDBJ databases">
        <title>Genome sequencing and assembly of the red palm weevil Rhynchophorus ferrugineus.</title>
        <authorList>
            <person name="Dias G.B."/>
            <person name="Bergman C.M."/>
            <person name="Manee M."/>
        </authorList>
    </citation>
    <scope>NUCLEOTIDE SEQUENCE</scope>
    <source>
        <strain evidence="4">AA-2017</strain>
        <tissue evidence="4">Whole larva</tissue>
    </source>
</reference>
<dbReference type="AlphaFoldDB" id="A0A834MEE9"/>
<dbReference type="InterPro" id="IPR017937">
    <property type="entry name" value="Thioredoxin_CS"/>
</dbReference>
<name>A0A834MEE9_RHYFE</name>
<dbReference type="Gene3D" id="3.40.30.10">
    <property type="entry name" value="Glutaredoxin"/>
    <property type="match status" value="1"/>
</dbReference>
<feature type="transmembrane region" description="Helical" evidence="2">
    <location>
        <begin position="57"/>
        <end position="75"/>
    </location>
</feature>
<comment type="caution">
    <text evidence="4">The sequence shown here is derived from an EMBL/GenBank/DDBJ whole genome shotgun (WGS) entry which is preliminary data.</text>
</comment>
<dbReference type="GO" id="GO:0045454">
    <property type="term" value="P:cell redox homeostasis"/>
    <property type="evidence" value="ECO:0007669"/>
    <property type="project" value="TreeGrafter"/>
</dbReference>
<sequence length="257" mass="29243">MTTLKLWLLSVHYLVCYNELSYCMTIGSIGLGLFILLITWLITLVIFIIGIKIQSNIAWIALGFTTLLTIILLCIPTEKEPSHITPKIEEIDYTIIYKDSILVFLILSTLVGFVIFFITHCTEPVRPKPLKTTKVLRISRNIFTTNNYNRIINIKGNDEFLSKVMNSENPVIVNFHAEWCEPCHILTPKMKELIEPMTHIDLAVVDVEDHPELVHTFEVKAVPAVIAVRNGLVVDKFIGLVDANMIEDLVNKLDQKL</sequence>
<dbReference type="Proteomes" id="UP000625711">
    <property type="component" value="Unassembled WGS sequence"/>
</dbReference>
<evidence type="ECO:0000259" key="3">
    <source>
        <dbReference type="PROSITE" id="PS51352"/>
    </source>
</evidence>
<dbReference type="Pfam" id="PF00085">
    <property type="entry name" value="Thioredoxin"/>
    <property type="match status" value="1"/>
</dbReference>
<keyword evidence="2" id="KW-1133">Transmembrane helix</keyword>
<keyword evidence="2" id="KW-0472">Membrane</keyword>
<comment type="similarity">
    <text evidence="1">Belongs to the thioredoxin family.</text>
</comment>
<feature type="transmembrane region" description="Helical" evidence="2">
    <location>
        <begin position="96"/>
        <end position="118"/>
    </location>
</feature>
<dbReference type="OrthoDB" id="19690at2759"/>
<gene>
    <name evidence="4" type="ORF">GWI33_005509</name>
</gene>
<evidence type="ECO:0000256" key="2">
    <source>
        <dbReference type="SAM" id="Phobius"/>
    </source>
</evidence>
<dbReference type="CDD" id="cd02947">
    <property type="entry name" value="TRX_family"/>
    <property type="match status" value="1"/>
</dbReference>